<dbReference type="Proteomes" id="UP001430584">
    <property type="component" value="Unassembled WGS sequence"/>
</dbReference>
<reference evidence="2 3" key="1">
    <citation type="submission" date="2024-02" db="EMBL/GenBank/DDBJ databases">
        <title>De novo assembly and annotation of 12 fungi associated with fruit tree decline syndrome in Ontario, Canada.</title>
        <authorList>
            <person name="Sulman M."/>
            <person name="Ellouze W."/>
            <person name="Ilyukhin E."/>
        </authorList>
    </citation>
    <scope>NUCLEOTIDE SEQUENCE [LARGE SCALE GENOMIC DNA]</scope>
    <source>
        <strain evidence="2 3">FDS-637</strain>
    </source>
</reference>
<keyword evidence="3" id="KW-1185">Reference proteome</keyword>
<evidence type="ECO:0000313" key="3">
    <source>
        <dbReference type="Proteomes" id="UP001430584"/>
    </source>
</evidence>
<dbReference type="EMBL" id="JAJVCZ030000002">
    <property type="protein sequence ID" value="KAL0262695.1"/>
    <property type="molecule type" value="Genomic_DNA"/>
</dbReference>
<feature type="region of interest" description="Disordered" evidence="1">
    <location>
        <begin position="285"/>
        <end position="315"/>
    </location>
</feature>
<proteinExistence type="predicted"/>
<dbReference type="RefSeq" id="XP_066635724.1">
    <property type="nucleotide sequence ID" value="XM_066773157.1"/>
</dbReference>
<dbReference type="GeneID" id="92005750"/>
<feature type="region of interest" description="Disordered" evidence="1">
    <location>
        <begin position="1"/>
        <end position="97"/>
    </location>
</feature>
<organism evidence="2 3">
    <name type="scientific">Diplodia seriata</name>
    <dbReference type="NCBI Taxonomy" id="420778"/>
    <lineage>
        <taxon>Eukaryota</taxon>
        <taxon>Fungi</taxon>
        <taxon>Dikarya</taxon>
        <taxon>Ascomycota</taxon>
        <taxon>Pezizomycotina</taxon>
        <taxon>Dothideomycetes</taxon>
        <taxon>Dothideomycetes incertae sedis</taxon>
        <taxon>Botryosphaeriales</taxon>
        <taxon>Botryosphaeriaceae</taxon>
        <taxon>Diplodia</taxon>
    </lineage>
</organism>
<feature type="compositionally biased region" description="Low complexity" evidence="1">
    <location>
        <begin position="17"/>
        <end position="29"/>
    </location>
</feature>
<protein>
    <submittedName>
        <fullName evidence="2">Uncharacterized protein</fullName>
    </submittedName>
</protein>
<sequence length="315" mass="35832">MPPTHPRKGGLPADPNSPSASSRSTSSSSNRGHHEANSDMTNAPSSPAWDTDWSLPGPPGPNQPPHHQSRCSHQLPATPRDASDEKQKKLERKPNKKVNYEEYVYCEDCAKQVDSMIDMHDSVQKYLEKYGESDTKEAKAESQRIARKIRPGLTRRANSRIDQEDKDMAKASKPDAGQVVADEQRQRNLERVKKAHFASHAEVVTKYRFDPDEEGVLSSSRRLVQRVQFRNGKELGRRRGGERCYLRMLKHTYVPGKFSTMDPLNSSFLNEKKYPWDDANFGHGEHLYPLDEDKDAKAAPLLPRTKPWDDDEDEE</sequence>
<comment type="caution">
    <text evidence="2">The sequence shown here is derived from an EMBL/GenBank/DDBJ whole genome shotgun (WGS) entry which is preliminary data.</text>
</comment>
<name>A0ABR3CR22_9PEZI</name>
<feature type="compositionally biased region" description="Basic and acidic residues" evidence="1">
    <location>
        <begin position="162"/>
        <end position="173"/>
    </location>
</feature>
<feature type="compositionally biased region" description="Basic and acidic residues" evidence="1">
    <location>
        <begin position="285"/>
        <end position="297"/>
    </location>
</feature>
<feature type="region of interest" description="Disordered" evidence="1">
    <location>
        <begin position="162"/>
        <end position="181"/>
    </location>
</feature>
<accession>A0ABR3CR22</accession>
<gene>
    <name evidence="2" type="ORF">SLS55_001665</name>
</gene>
<evidence type="ECO:0000313" key="2">
    <source>
        <dbReference type="EMBL" id="KAL0262695.1"/>
    </source>
</evidence>
<evidence type="ECO:0000256" key="1">
    <source>
        <dbReference type="SAM" id="MobiDB-lite"/>
    </source>
</evidence>